<sequence>MPPTTAPPTTSRRKRVFSSVLPPASLDDFPLAAKSHTLGPHPPLFSRSSDRSHHHPEPDSQRPENPTFRTSTTSQQTEIATSDDDDNDGLWPEQATWDCAWRVATKFLAVPDQGFATLLRCEQMDQSHFMRLWNRHRTADQETLEAFVCLLEPFLGHRRVRHKRDALQKSILDWYGFEIRRHFLRNVRSGLVETLKGPEKDGLLQRIVVCLQVIRGIYFEPLAEILTALYRGEQEGVYGKLCRSFHMMVAYALPWSQASALLSREVMKEALVILGIDALRERAAADGLDDVDDMDVDRQCSVSYQDWRDEPSPSARMQMLTEQDSQVGAARERLLRLFNGLQLVGMGGDKAQKVFASVMDALMTEFVRTAYTGQWEGPSLASQHLRQWIENVFAQLVVQVLSIINVPESGEKEVDNLDVTLGDVEKWQEIGIARLGALRTSELFDVIVEWPASSGAIEDLRHFTTYPAARYHLTQSFIAALNLRLLHPGASTIEILQVYISIIRAFNLLDPKGVLLDRIARPIRRYLRDRDDTIKVIVGGLLADPADADGQTASLHHPDTLVELSAELTKAHQNSLRADSGELDWDDMNWMPDPVDAAPDYRKSKTSDVIGSLISLFDSKEMFVKEMQNMLGERLLQKRADFDQEMSVLELLKVRFGDNALQACEVMLRDIFDSRRVDGVIRNDQGLAKSQQQPENPSLHAKILSHFFWPDLPGPEFRVPEPIASLQQRYAQGFGSLKQSRKLTWLNGLGQVTVELDLEDRVFVDDVTTWQATVIYAFNSSSAGTTTRTITDLAHQLQMPATLVRSACLFWVSKRILHEHPRDTFRVLEVLPSSSGEHDGGPPAAQSTATSPKTETAPTTPTMHHPRRPSNLGTSPAFEDAAEAAAAAAAAAAKESAEAAAMEKMNLYWQFIVGMLTNQGAMPLQRIVMMLKIAVPGGFPFSNEELREFLAGMVAKGKLEIVSGGNYKIKAQ</sequence>
<dbReference type="PROSITE" id="PS50069">
    <property type="entry name" value="CULLIN_2"/>
    <property type="match status" value="1"/>
</dbReference>
<proteinExistence type="inferred from homology"/>
<feature type="compositionally biased region" description="Low complexity" evidence="7">
    <location>
        <begin position="847"/>
        <end position="863"/>
    </location>
</feature>
<evidence type="ECO:0000256" key="6">
    <source>
        <dbReference type="PROSITE-ProRule" id="PRU00330"/>
    </source>
</evidence>
<evidence type="ECO:0000256" key="1">
    <source>
        <dbReference type="ARBA" id="ARBA00016068"/>
    </source>
</evidence>
<dbReference type="PANTHER" id="PTHR45957:SF1">
    <property type="entry name" value="ANAPHASE-PROMOTING COMPLEX SUBUNIT 2"/>
    <property type="match status" value="1"/>
</dbReference>
<dbReference type="InterPro" id="IPR059120">
    <property type="entry name" value="Cullin-like_AB"/>
</dbReference>
<reference evidence="10" key="1">
    <citation type="journal article" date="2017" name="Genome Biol.">
        <title>Comparative genomics reveals high biological diversity and specific adaptations in the industrially and medically important fungal genus Aspergillus.</title>
        <authorList>
            <person name="de Vries R.P."/>
            <person name="Riley R."/>
            <person name="Wiebenga A."/>
            <person name="Aguilar-Osorio G."/>
            <person name="Amillis S."/>
            <person name="Uchima C.A."/>
            <person name="Anderluh G."/>
            <person name="Asadollahi M."/>
            <person name="Askin M."/>
            <person name="Barry K."/>
            <person name="Battaglia E."/>
            <person name="Bayram O."/>
            <person name="Benocci T."/>
            <person name="Braus-Stromeyer S.A."/>
            <person name="Caldana C."/>
            <person name="Canovas D."/>
            <person name="Cerqueira G.C."/>
            <person name="Chen F."/>
            <person name="Chen W."/>
            <person name="Choi C."/>
            <person name="Clum A."/>
            <person name="Dos Santos R.A."/>
            <person name="Damasio A.R."/>
            <person name="Diallinas G."/>
            <person name="Emri T."/>
            <person name="Fekete E."/>
            <person name="Flipphi M."/>
            <person name="Freyberg S."/>
            <person name="Gallo A."/>
            <person name="Gournas C."/>
            <person name="Habgood R."/>
            <person name="Hainaut M."/>
            <person name="Harispe M.L."/>
            <person name="Henrissat B."/>
            <person name="Hilden K.S."/>
            <person name="Hope R."/>
            <person name="Hossain A."/>
            <person name="Karabika E."/>
            <person name="Karaffa L."/>
            <person name="Karanyi Z."/>
            <person name="Krasevec N."/>
            <person name="Kuo A."/>
            <person name="Kusch H."/>
            <person name="LaButti K."/>
            <person name="Lagendijk E.L."/>
            <person name="Lapidus A."/>
            <person name="Levasseur A."/>
            <person name="Lindquist E."/>
            <person name="Lipzen A."/>
            <person name="Logrieco A.F."/>
            <person name="MacCabe A."/>
            <person name="Maekelae M.R."/>
            <person name="Malavazi I."/>
            <person name="Melin P."/>
            <person name="Meyer V."/>
            <person name="Mielnichuk N."/>
            <person name="Miskei M."/>
            <person name="Molnar A.P."/>
            <person name="Mule G."/>
            <person name="Ngan C.Y."/>
            <person name="Orejas M."/>
            <person name="Orosz E."/>
            <person name="Ouedraogo J.P."/>
            <person name="Overkamp K.M."/>
            <person name="Park H.-S."/>
            <person name="Perrone G."/>
            <person name="Piumi F."/>
            <person name="Punt P.J."/>
            <person name="Ram A.F."/>
            <person name="Ramon A."/>
            <person name="Rauscher S."/>
            <person name="Record E."/>
            <person name="Riano-Pachon D.M."/>
            <person name="Robert V."/>
            <person name="Roehrig J."/>
            <person name="Ruller R."/>
            <person name="Salamov A."/>
            <person name="Salih N.S."/>
            <person name="Samson R.A."/>
            <person name="Sandor E."/>
            <person name="Sanguinetti M."/>
            <person name="Schuetze T."/>
            <person name="Sepcic K."/>
            <person name="Shelest E."/>
            <person name="Sherlock G."/>
            <person name="Sophianopoulou V."/>
            <person name="Squina F.M."/>
            <person name="Sun H."/>
            <person name="Susca A."/>
            <person name="Todd R.B."/>
            <person name="Tsang A."/>
            <person name="Unkles S.E."/>
            <person name="van de Wiele N."/>
            <person name="van Rossen-Uffink D."/>
            <person name="Oliveira J.V."/>
            <person name="Vesth T.C."/>
            <person name="Visser J."/>
            <person name="Yu J.-H."/>
            <person name="Zhou M."/>
            <person name="Andersen M.R."/>
            <person name="Archer D.B."/>
            <person name="Baker S.E."/>
            <person name="Benoit I."/>
            <person name="Brakhage A.A."/>
            <person name="Braus G.H."/>
            <person name="Fischer R."/>
            <person name="Frisvad J.C."/>
            <person name="Goldman G.H."/>
            <person name="Houbraken J."/>
            <person name="Oakley B."/>
            <person name="Pocsi I."/>
            <person name="Scazzocchio C."/>
            <person name="Seiboth B."/>
            <person name="vanKuyk P.A."/>
            <person name="Wortman J."/>
            <person name="Dyer P.S."/>
            <person name="Grigoriev I.V."/>
        </authorList>
    </citation>
    <scope>NUCLEOTIDE SEQUENCE [LARGE SCALE GENOMIC DNA]</scope>
    <source>
        <strain evidence="10">ATCC 16872 / CBS 172.66 / WB 5094</strain>
    </source>
</reference>
<dbReference type="InterPro" id="IPR036390">
    <property type="entry name" value="WH_DNA-bd_sf"/>
</dbReference>
<dbReference type="VEuPathDB" id="FungiDB:ASPACDRAFT_58610"/>
<dbReference type="Pfam" id="PF08672">
    <property type="entry name" value="ANAPC2"/>
    <property type="match status" value="1"/>
</dbReference>
<dbReference type="Pfam" id="PF26557">
    <property type="entry name" value="Cullin_AB"/>
    <property type="match status" value="1"/>
</dbReference>
<dbReference type="OMA" id="VTTWQAT"/>
<dbReference type="SMART" id="SM01013">
    <property type="entry name" value="APC2"/>
    <property type="match status" value="1"/>
</dbReference>
<dbReference type="GO" id="GO:0005680">
    <property type="term" value="C:anaphase-promoting complex"/>
    <property type="evidence" value="ECO:0007669"/>
    <property type="project" value="TreeGrafter"/>
</dbReference>
<keyword evidence="3" id="KW-0498">Mitosis</keyword>
<evidence type="ECO:0000256" key="4">
    <source>
        <dbReference type="ARBA" id="ARBA00022786"/>
    </source>
</evidence>
<dbReference type="FunFam" id="1.20.1310.10:FF:000033">
    <property type="entry name" value="Anaphase-promoting complex subunit ApcB"/>
    <property type="match status" value="1"/>
</dbReference>
<evidence type="ECO:0000256" key="7">
    <source>
        <dbReference type="SAM" id="MobiDB-lite"/>
    </source>
</evidence>
<feature type="compositionally biased region" description="Polar residues" evidence="7">
    <location>
        <begin position="63"/>
        <end position="80"/>
    </location>
</feature>
<evidence type="ECO:0000259" key="8">
    <source>
        <dbReference type="PROSITE" id="PS50069"/>
    </source>
</evidence>
<dbReference type="Pfam" id="PF25773">
    <property type="entry name" value="TPR_ANAPC2"/>
    <property type="match status" value="1"/>
</dbReference>
<evidence type="ECO:0000313" key="10">
    <source>
        <dbReference type="Proteomes" id="UP000184546"/>
    </source>
</evidence>
<feature type="compositionally biased region" description="Basic and acidic residues" evidence="7">
    <location>
        <begin position="48"/>
        <end position="62"/>
    </location>
</feature>
<gene>
    <name evidence="9" type="ORF">ASPACDRAFT_58610</name>
</gene>
<dbReference type="FunFam" id="3.30.230.130:FF:000013">
    <property type="entry name" value="Anaphase-promoting complex subunit ApcB, putative"/>
    <property type="match status" value="1"/>
</dbReference>
<dbReference type="GO" id="GO:0007091">
    <property type="term" value="P:metaphase/anaphase transition of mitotic cell cycle"/>
    <property type="evidence" value="ECO:0007669"/>
    <property type="project" value="TreeGrafter"/>
</dbReference>
<keyword evidence="10" id="KW-1185">Reference proteome</keyword>
<dbReference type="InterPro" id="IPR016158">
    <property type="entry name" value="Cullin_homology"/>
</dbReference>
<name>A0A1L9X263_ASPA1</name>
<dbReference type="InterPro" id="IPR044554">
    <property type="entry name" value="ANAPC2"/>
</dbReference>
<feature type="region of interest" description="Disordered" evidence="7">
    <location>
        <begin position="832"/>
        <end position="871"/>
    </location>
</feature>
<dbReference type="PANTHER" id="PTHR45957">
    <property type="entry name" value="ANAPHASE-PROMOTING COMPLEX SUBUNIT 2"/>
    <property type="match status" value="1"/>
</dbReference>
<dbReference type="InterPro" id="IPR014786">
    <property type="entry name" value="ANAPC2_C"/>
</dbReference>
<comment type="similarity">
    <text evidence="6">Belongs to the cullin family.</text>
</comment>
<dbReference type="Gene3D" id="1.10.10.10">
    <property type="entry name" value="Winged helix-like DNA-binding domain superfamily/Winged helix DNA-binding domain"/>
    <property type="match status" value="1"/>
</dbReference>
<keyword evidence="2" id="KW-0132">Cell division</keyword>
<dbReference type="Gene3D" id="1.20.1310.10">
    <property type="entry name" value="Cullin Repeats"/>
    <property type="match status" value="1"/>
</dbReference>
<dbReference type="GO" id="GO:0051301">
    <property type="term" value="P:cell division"/>
    <property type="evidence" value="ECO:0007669"/>
    <property type="project" value="UniProtKB-KW"/>
</dbReference>
<dbReference type="InterPro" id="IPR036317">
    <property type="entry name" value="Cullin_homology_sf"/>
</dbReference>
<dbReference type="GO" id="GO:0006511">
    <property type="term" value="P:ubiquitin-dependent protein catabolic process"/>
    <property type="evidence" value="ECO:0007669"/>
    <property type="project" value="InterPro"/>
</dbReference>
<feature type="domain" description="Cullin family profile" evidence="8">
    <location>
        <begin position="564"/>
        <end position="812"/>
    </location>
</feature>
<evidence type="ECO:0000256" key="3">
    <source>
        <dbReference type="ARBA" id="ARBA00022776"/>
    </source>
</evidence>
<keyword evidence="4" id="KW-0833">Ubl conjugation pathway</keyword>
<dbReference type="Proteomes" id="UP000184546">
    <property type="component" value="Unassembled WGS sequence"/>
</dbReference>
<dbReference type="GO" id="GO:0070979">
    <property type="term" value="P:protein K11-linked ubiquitination"/>
    <property type="evidence" value="ECO:0007669"/>
    <property type="project" value="TreeGrafter"/>
</dbReference>
<dbReference type="GO" id="GO:0031625">
    <property type="term" value="F:ubiquitin protein ligase binding"/>
    <property type="evidence" value="ECO:0007669"/>
    <property type="project" value="InterPro"/>
</dbReference>
<feature type="region of interest" description="Disordered" evidence="7">
    <location>
        <begin position="28"/>
        <end position="89"/>
    </location>
</feature>
<dbReference type="InterPro" id="IPR057975">
    <property type="entry name" value="TPR_ANAPC2"/>
</dbReference>
<dbReference type="FunFam" id="1.10.10.10:FF:000409">
    <property type="entry name" value="Anaphase-promoting complex subunit ApcB"/>
    <property type="match status" value="1"/>
</dbReference>
<dbReference type="EMBL" id="KV878973">
    <property type="protein sequence ID" value="OJK02268.1"/>
    <property type="molecule type" value="Genomic_DNA"/>
</dbReference>
<dbReference type="RefSeq" id="XP_020058607.1">
    <property type="nucleotide sequence ID" value="XM_020203371.1"/>
</dbReference>
<evidence type="ECO:0000256" key="5">
    <source>
        <dbReference type="ARBA" id="ARBA00023306"/>
    </source>
</evidence>
<dbReference type="GeneID" id="30977185"/>
<evidence type="ECO:0000256" key="2">
    <source>
        <dbReference type="ARBA" id="ARBA00022618"/>
    </source>
</evidence>
<dbReference type="STRING" id="690307.A0A1L9X263"/>
<accession>A0A1L9X263</accession>
<dbReference type="SMART" id="SM00182">
    <property type="entry name" value="CULLIN"/>
    <property type="match status" value="1"/>
</dbReference>
<evidence type="ECO:0000313" key="9">
    <source>
        <dbReference type="EMBL" id="OJK02268.1"/>
    </source>
</evidence>
<dbReference type="SUPFAM" id="SSF46785">
    <property type="entry name" value="Winged helix' DNA-binding domain"/>
    <property type="match status" value="1"/>
</dbReference>
<protein>
    <recommendedName>
        <fullName evidence="1">Anaphase-promoting complex subunit 2</fullName>
    </recommendedName>
</protein>
<dbReference type="SUPFAM" id="SSF75632">
    <property type="entry name" value="Cullin homology domain"/>
    <property type="match status" value="1"/>
</dbReference>
<keyword evidence="5" id="KW-0131">Cell cycle</keyword>
<organism evidence="9 10">
    <name type="scientific">Aspergillus aculeatus (strain ATCC 16872 / CBS 172.66 / WB 5094)</name>
    <dbReference type="NCBI Taxonomy" id="690307"/>
    <lineage>
        <taxon>Eukaryota</taxon>
        <taxon>Fungi</taxon>
        <taxon>Dikarya</taxon>
        <taxon>Ascomycota</taxon>
        <taxon>Pezizomycotina</taxon>
        <taxon>Eurotiomycetes</taxon>
        <taxon>Eurotiomycetidae</taxon>
        <taxon>Eurotiales</taxon>
        <taxon>Aspergillaceae</taxon>
        <taxon>Aspergillus</taxon>
        <taxon>Aspergillus subgen. Circumdati</taxon>
    </lineage>
</organism>
<dbReference type="OrthoDB" id="5581181at2759"/>
<dbReference type="Gene3D" id="3.30.230.130">
    <property type="entry name" value="Cullin, Chain C, Domain 2"/>
    <property type="match status" value="1"/>
</dbReference>
<dbReference type="AlphaFoldDB" id="A0A1L9X263"/>
<dbReference type="InterPro" id="IPR036388">
    <property type="entry name" value="WH-like_DNA-bd_sf"/>
</dbReference>